<dbReference type="AlphaFoldDB" id="A0A1Q4L4H1"/>
<proteinExistence type="predicted"/>
<reference evidence="1 2" key="1">
    <citation type="submission" date="2016-11" db="EMBL/GenBank/DDBJ databases">
        <title>Identification of Bacillus cereus isolated from egg-white.</title>
        <authorList>
            <person name="Soni A."/>
            <person name="Oey I."/>
            <person name="Silcock P."/>
            <person name="Bremer P."/>
        </authorList>
    </citation>
    <scope>NUCLEOTIDE SEQUENCE [LARGE SCALE GENOMIC DNA]</scope>
    <source>
        <strain evidence="1 2">NZAS03</strain>
    </source>
</reference>
<evidence type="ECO:0000313" key="1">
    <source>
        <dbReference type="EMBL" id="OKA31992.1"/>
    </source>
</evidence>
<dbReference type="EMBL" id="MPON01000025">
    <property type="protein sequence ID" value="OKA31992.1"/>
    <property type="molecule type" value="Genomic_DNA"/>
</dbReference>
<name>A0A1Q4L4H1_BACCE</name>
<sequence>MEIHVRNADPYYVKEIDKRCKQISKRLGRRYYRWEYINEIFREHFDGEYKRNKEDKFDEAVNNVSVSLERQEDKLQEYIDATNELIKVIGQNG</sequence>
<gene>
    <name evidence="1" type="ORF">BJR07_29090</name>
</gene>
<dbReference type="Proteomes" id="UP000186535">
    <property type="component" value="Unassembled WGS sequence"/>
</dbReference>
<evidence type="ECO:0000313" key="2">
    <source>
        <dbReference type="Proteomes" id="UP000186535"/>
    </source>
</evidence>
<protein>
    <submittedName>
        <fullName evidence="1">Uncharacterized protein</fullName>
    </submittedName>
</protein>
<dbReference type="RefSeq" id="WP_000402460.1">
    <property type="nucleotide sequence ID" value="NZ_MPOM01000048.1"/>
</dbReference>
<organism evidence="1 2">
    <name type="scientific">Bacillus cereus</name>
    <dbReference type="NCBI Taxonomy" id="1396"/>
    <lineage>
        <taxon>Bacteria</taxon>
        <taxon>Bacillati</taxon>
        <taxon>Bacillota</taxon>
        <taxon>Bacilli</taxon>
        <taxon>Bacillales</taxon>
        <taxon>Bacillaceae</taxon>
        <taxon>Bacillus</taxon>
        <taxon>Bacillus cereus group</taxon>
    </lineage>
</organism>
<accession>A0A1Q4L4H1</accession>
<comment type="caution">
    <text evidence="1">The sequence shown here is derived from an EMBL/GenBank/DDBJ whole genome shotgun (WGS) entry which is preliminary data.</text>
</comment>